<accession>A0A6C0AHG1</accession>
<proteinExistence type="predicted"/>
<feature type="compositionally biased region" description="Basic residues" evidence="1">
    <location>
        <begin position="255"/>
        <end position="264"/>
    </location>
</feature>
<evidence type="ECO:0000313" key="2">
    <source>
        <dbReference type="EMBL" id="QHS78890.1"/>
    </source>
</evidence>
<sequence length="264" mass="29997">MHMIPPNFLKILKDFVTDLVGTFPELKENAIISAIDSGEDVYQQVFDHTVSVFPQHMLDILSEKESLFESSCVFLPGVDFKPLWNENITEKTKTILWKYLKLLLFSILGHINHDGFSLLQGFDMQKTMEDMKTDPEPVDQFEGLMDGKLGSLAKEIAQETLGEVGEVEEFQTMMKDPSKLFSLMHTVGDKLDKKIKAGDLKESELISEASELLEKMKGMPGMKQFESMFGKMNGATQSKMKETMSKAKTKERLQNKLKAKKDKK</sequence>
<dbReference type="EMBL" id="MN740625">
    <property type="protein sequence ID" value="QHS78890.1"/>
    <property type="molecule type" value="Genomic_DNA"/>
</dbReference>
<dbReference type="AlphaFoldDB" id="A0A6C0AHG1"/>
<evidence type="ECO:0000256" key="1">
    <source>
        <dbReference type="SAM" id="MobiDB-lite"/>
    </source>
</evidence>
<feature type="region of interest" description="Disordered" evidence="1">
    <location>
        <begin position="236"/>
        <end position="264"/>
    </location>
</feature>
<protein>
    <submittedName>
        <fullName evidence="2">Uncharacterized protein</fullName>
    </submittedName>
</protein>
<name>A0A6C0AHG1_9ZZZZ</name>
<organism evidence="2">
    <name type="scientific">viral metagenome</name>
    <dbReference type="NCBI Taxonomy" id="1070528"/>
    <lineage>
        <taxon>unclassified sequences</taxon>
        <taxon>metagenomes</taxon>
        <taxon>organismal metagenomes</taxon>
    </lineage>
</organism>
<reference evidence="2" key="1">
    <citation type="journal article" date="2020" name="Nature">
        <title>Giant virus diversity and host interactions through global metagenomics.</title>
        <authorList>
            <person name="Schulz F."/>
            <person name="Roux S."/>
            <person name="Paez-Espino D."/>
            <person name="Jungbluth S."/>
            <person name="Walsh D.A."/>
            <person name="Denef V.J."/>
            <person name="McMahon K.D."/>
            <person name="Konstantinidis K.T."/>
            <person name="Eloe-Fadrosh E.A."/>
            <person name="Kyrpides N.C."/>
            <person name="Woyke T."/>
        </authorList>
    </citation>
    <scope>NUCLEOTIDE SEQUENCE</scope>
    <source>
        <strain evidence="2">GVMAG-S-1035118-87</strain>
    </source>
</reference>
<feature type="compositionally biased region" description="Basic and acidic residues" evidence="1">
    <location>
        <begin position="239"/>
        <end position="254"/>
    </location>
</feature>